<keyword evidence="4" id="KW-0808">Transferase</keyword>
<evidence type="ECO:0000256" key="4">
    <source>
        <dbReference type="ARBA" id="ARBA00022679"/>
    </source>
</evidence>
<keyword evidence="3" id="KW-0597">Phosphoprotein</keyword>
<evidence type="ECO:0000256" key="2">
    <source>
        <dbReference type="ARBA" id="ARBA00012438"/>
    </source>
</evidence>
<dbReference type="Gene3D" id="1.20.5.1930">
    <property type="match status" value="1"/>
</dbReference>
<evidence type="ECO:0000256" key="1">
    <source>
        <dbReference type="ARBA" id="ARBA00000085"/>
    </source>
</evidence>
<dbReference type="InterPro" id="IPR036890">
    <property type="entry name" value="HATPase_C_sf"/>
</dbReference>
<dbReference type="InterPro" id="IPR050482">
    <property type="entry name" value="Sensor_HK_TwoCompSys"/>
</dbReference>
<evidence type="ECO:0000313" key="12">
    <source>
        <dbReference type="EMBL" id="MBE1611542.1"/>
    </source>
</evidence>
<protein>
    <recommendedName>
        <fullName evidence="2">histidine kinase</fullName>
        <ecNumber evidence="2">2.7.13.3</ecNumber>
    </recommendedName>
</protein>
<proteinExistence type="predicted"/>
<keyword evidence="13" id="KW-1185">Reference proteome</keyword>
<dbReference type="RefSeq" id="WP_202896806.1">
    <property type="nucleotide sequence ID" value="NZ_BAABJL010000210.1"/>
</dbReference>
<dbReference type="GO" id="GO:0005524">
    <property type="term" value="F:ATP binding"/>
    <property type="evidence" value="ECO:0007669"/>
    <property type="project" value="UniProtKB-KW"/>
</dbReference>
<keyword evidence="9" id="KW-1133">Transmembrane helix</keyword>
<dbReference type="Gene3D" id="3.30.565.10">
    <property type="entry name" value="Histidine kinase-like ATPase, C-terminal domain"/>
    <property type="match status" value="1"/>
</dbReference>
<feature type="domain" description="Histidine kinase/HSP90-like ATPase" evidence="10">
    <location>
        <begin position="301"/>
        <end position="391"/>
    </location>
</feature>
<evidence type="ECO:0000256" key="8">
    <source>
        <dbReference type="ARBA" id="ARBA00023012"/>
    </source>
</evidence>
<sequence>MDDRPLSPASRLGDAALAAGFVALDTGLTLAGSSWWPERPGSLAWAMLVLQAVVNAGLVARRRAPLAVLAAVTGFSVLVTMLILVGALGEPAGEIVVWPPMSAVLVAYLPVRYAAIRRPGWILVGILTLVAARPWDPSMVILTVALLRTAVGPLLALYFTARRSLIAVLRERAERAEREQYLLAAQARADERARIAAEMHDVVTHRLSLMVLSAGALRVRATDEETRRAAEEFRAAGCQALDELRDLVGILRTDPDDDSGRQELALPDIAALAAESRSVGIPTELVEEGDPTRASPVVGRTAYRIVQEALTNVRKHAPGAEVGVVVRYDPDRVHLAVRNTAPVGVVDAGLAATGSRAGLEGLRNRVELVRGTLDAGPSPDGGFEVTASLPAYVPTAEAVR</sequence>
<comment type="caution">
    <text evidence="12">The sequence shown here is derived from an EMBL/GenBank/DDBJ whole genome shotgun (WGS) entry which is preliminary data.</text>
</comment>
<feature type="transmembrane region" description="Helical" evidence="9">
    <location>
        <begin position="95"/>
        <end position="111"/>
    </location>
</feature>
<dbReference type="PANTHER" id="PTHR24421">
    <property type="entry name" value="NITRATE/NITRITE SENSOR PROTEIN NARX-RELATED"/>
    <property type="match status" value="1"/>
</dbReference>
<evidence type="ECO:0000259" key="10">
    <source>
        <dbReference type="Pfam" id="PF02518"/>
    </source>
</evidence>
<evidence type="ECO:0000256" key="7">
    <source>
        <dbReference type="ARBA" id="ARBA00022840"/>
    </source>
</evidence>
<keyword evidence="6 12" id="KW-0418">Kinase</keyword>
<evidence type="ECO:0000259" key="11">
    <source>
        <dbReference type="Pfam" id="PF07730"/>
    </source>
</evidence>
<feature type="domain" description="Signal transduction histidine kinase subgroup 3 dimerisation and phosphoacceptor" evidence="11">
    <location>
        <begin position="191"/>
        <end position="254"/>
    </location>
</feature>
<gene>
    <name evidence="12" type="ORF">HEB94_008390</name>
</gene>
<keyword evidence="8" id="KW-0902">Two-component regulatory system</keyword>
<dbReference type="GO" id="GO:0000155">
    <property type="term" value="F:phosphorelay sensor kinase activity"/>
    <property type="evidence" value="ECO:0007669"/>
    <property type="project" value="InterPro"/>
</dbReference>
<dbReference type="EMBL" id="JADBEM010000001">
    <property type="protein sequence ID" value="MBE1611542.1"/>
    <property type="molecule type" value="Genomic_DNA"/>
</dbReference>
<evidence type="ECO:0000256" key="9">
    <source>
        <dbReference type="SAM" id="Phobius"/>
    </source>
</evidence>
<dbReference type="Proteomes" id="UP000638648">
    <property type="component" value="Unassembled WGS sequence"/>
</dbReference>
<organism evidence="12 13">
    <name type="scientific">Actinopolymorpha pittospori</name>
    <dbReference type="NCBI Taxonomy" id="648752"/>
    <lineage>
        <taxon>Bacteria</taxon>
        <taxon>Bacillati</taxon>
        <taxon>Actinomycetota</taxon>
        <taxon>Actinomycetes</taxon>
        <taxon>Propionibacteriales</taxon>
        <taxon>Actinopolymorphaceae</taxon>
        <taxon>Actinopolymorpha</taxon>
    </lineage>
</organism>
<dbReference type="GO" id="GO:0046983">
    <property type="term" value="F:protein dimerization activity"/>
    <property type="evidence" value="ECO:0007669"/>
    <property type="project" value="InterPro"/>
</dbReference>
<reference evidence="12" key="1">
    <citation type="submission" date="2020-10" db="EMBL/GenBank/DDBJ databases">
        <title>Sequencing the genomes of 1000 actinobacteria strains.</title>
        <authorList>
            <person name="Klenk H.-P."/>
        </authorList>
    </citation>
    <scope>NUCLEOTIDE SEQUENCE</scope>
    <source>
        <strain evidence="12">DSM 45354</strain>
    </source>
</reference>
<dbReference type="CDD" id="cd16917">
    <property type="entry name" value="HATPase_UhpB-NarQ-NarX-like"/>
    <property type="match status" value="1"/>
</dbReference>
<feature type="transmembrane region" description="Helical" evidence="9">
    <location>
        <begin position="118"/>
        <end position="135"/>
    </location>
</feature>
<feature type="transmembrane region" description="Helical" evidence="9">
    <location>
        <begin position="141"/>
        <end position="161"/>
    </location>
</feature>
<dbReference type="GO" id="GO:0016020">
    <property type="term" value="C:membrane"/>
    <property type="evidence" value="ECO:0007669"/>
    <property type="project" value="InterPro"/>
</dbReference>
<evidence type="ECO:0000256" key="6">
    <source>
        <dbReference type="ARBA" id="ARBA00022777"/>
    </source>
</evidence>
<name>A0A927N4F9_9ACTN</name>
<dbReference type="Pfam" id="PF07730">
    <property type="entry name" value="HisKA_3"/>
    <property type="match status" value="1"/>
</dbReference>
<accession>A0A927N4F9</accession>
<feature type="transmembrane region" description="Helical" evidence="9">
    <location>
        <begin position="67"/>
        <end position="89"/>
    </location>
</feature>
<dbReference type="EC" id="2.7.13.3" evidence="2"/>
<evidence type="ECO:0000256" key="3">
    <source>
        <dbReference type="ARBA" id="ARBA00022553"/>
    </source>
</evidence>
<evidence type="ECO:0000313" key="13">
    <source>
        <dbReference type="Proteomes" id="UP000638648"/>
    </source>
</evidence>
<keyword evidence="9" id="KW-0472">Membrane</keyword>
<dbReference type="Pfam" id="PF02518">
    <property type="entry name" value="HATPase_c"/>
    <property type="match status" value="1"/>
</dbReference>
<keyword evidence="7" id="KW-0067">ATP-binding</keyword>
<keyword evidence="9" id="KW-0812">Transmembrane</keyword>
<dbReference type="InterPro" id="IPR011712">
    <property type="entry name" value="Sig_transdc_His_kin_sub3_dim/P"/>
</dbReference>
<dbReference type="InterPro" id="IPR003594">
    <property type="entry name" value="HATPase_dom"/>
</dbReference>
<dbReference type="SUPFAM" id="SSF55874">
    <property type="entry name" value="ATPase domain of HSP90 chaperone/DNA topoisomerase II/histidine kinase"/>
    <property type="match status" value="1"/>
</dbReference>
<dbReference type="PANTHER" id="PTHR24421:SF10">
    <property type="entry name" value="NITRATE_NITRITE SENSOR PROTEIN NARQ"/>
    <property type="match status" value="1"/>
</dbReference>
<dbReference type="AlphaFoldDB" id="A0A927N4F9"/>
<keyword evidence="5" id="KW-0547">Nucleotide-binding</keyword>
<feature type="transmembrane region" description="Helical" evidence="9">
    <location>
        <begin position="42"/>
        <end position="60"/>
    </location>
</feature>
<comment type="catalytic activity">
    <reaction evidence="1">
        <text>ATP + protein L-histidine = ADP + protein N-phospho-L-histidine.</text>
        <dbReference type="EC" id="2.7.13.3"/>
    </reaction>
</comment>
<evidence type="ECO:0000256" key="5">
    <source>
        <dbReference type="ARBA" id="ARBA00022741"/>
    </source>
</evidence>